<evidence type="ECO:0000313" key="4">
    <source>
        <dbReference type="WBParaSite" id="ACRNAN_scaffold303.g6992.t1"/>
    </source>
</evidence>
<dbReference type="Gene3D" id="3.40.50.12780">
    <property type="entry name" value="N-terminal domain of ligase-like"/>
    <property type="match status" value="2"/>
</dbReference>
<evidence type="ECO:0000259" key="2">
    <source>
        <dbReference type="Pfam" id="PF00501"/>
    </source>
</evidence>
<dbReference type="PANTHER" id="PTHR24095">
    <property type="entry name" value="ACETYL-COENZYME A SYNTHETASE"/>
    <property type="match status" value="1"/>
</dbReference>
<evidence type="ECO:0000313" key="3">
    <source>
        <dbReference type="Proteomes" id="UP000887540"/>
    </source>
</evidence>
<dbReference type="InterPro" id="IPR000873">
    <property type="entry name" value="AMP-dep_synth/lig_dom"/>
</dbReference>
<accession>A0A914DLY4</accession>
<dbReference type="AlphaFoldDB" id="A0A914DLY4"/>
<dbReference type="Proteomes" id="UP000887540">
    <property type="component" value="Unplaced"/>
</dbReference>
<reference evidence="4" key="1">
    <citation type="submission" date="2022-11" db="UniProtKB">
        <authorList>
            <consortium name="WormBaseParasite"/>
        </authorList>
    </citation>
    <scope>IDENTIFICATION</scope>
</reference>
<dbReference type="PANTHER" id="PTHR24095:SF244">
    <property type="entry name" value="ACETYL-COENZYME A SYNTHETASE"/>
    <property type="match status" value="1"/>
</dbReference>
<proteinExistence type="predicted"/>
<dbReference type="WBParaSite" id="ACRNAN_scaffold303.g6992.t1">
    <property type="protein sequence ID" value="ACRNAN_scaffold303.g6992.t1"/>
    <property type="gene ID" value="ACRNAN_scaffold303.g6992"/>
</dbReference>
<dbReference type="GO" id="GO:0006085">
    <property type="term" value="P:acetyl-CoA biosynthetic process"/>
    <property type="evidence" value="ECO:0007669"/>
    <property type="project" value="TreeGrafter"/>
</dbReference>
<protein>
    <recommendedName>
        <fullName evidence="1">acetate--CoA ligase</fullName>
        <ecNumber evidence="1">6.2.1.1</ecNumber>
    </recommendedName>
</protein>
<keyword evidence="3" id="KW-1185">Reference proteome</keyword>
<dbReference type="Pfam" id="PF00501">
    <property type="entry name" value="AMP-binding"/>
    <property type="match status" value="1"/>
</dbReference>
<dbReference type="SUPFAM" id="SSF56801">
    <property type="entry name" value="Acetyl-CoA synthetase-like"/>
    <property type="match status" value="1"/>
</dbReference>
<evidence type="ECO:0000256" key="1">
    <source>
        <dbReference type="ARBA" id="ARBA00013275"/>
    </source>
</evidence>
<dbReference type="GO" id="GO:0003987">
    <property type="term" value="F:acetate-CoA ligase activity"/>
    <property type="evidence" value="ECO:0007669"/>
    <property type="project" value="UniProtKB-EC"/>
</dbReference>
<feature type="domain" description="AMP-dependent synthetase/ligase" evidence="2">
    <location>
        <begin position="124"/>
        <end position="235"/>
    </location>
</feature>
<dbReference type="InterPro" id="IPR042099">
    <property type="entry name" value="ANL_N_sf"/>
</dbReference>
<organism evidence="3 4">
    <name type="scientific">Acrobeloides nanus</name>
    <dbReference type="NCBI Taxonomy" id="290746"/>
    <lineage>
        <taxon>Eukaryota</taxon>
        <taxon>Metazoa</taxon>
        <taxon>Ecdysozoa</taxon>
        <taxon>Nematoda</taxon>
        <taxon>Chromadorea</taxon>
        <taxon>Rhabditida</taxon>
        <taxon>Tylenchina</taxon>
        <taxon>Cephalobomorpha</taxon>
        <taxon>Cephaloboidea</taxon>
        <taxon>Cephalobidae</taxon>
        <taxon>Acrobeloides</taxon>
    </lineage>
</organism>
<sequence>MAHKIREILSVIDSDDNLTSDTDSDDDPSEKESKPWNAYKTLLTSLSGGRRDHAYWISCLNEYLWRGKGNFSYTRDESGIPYFKNDSNSLNLCVECIDRHLKPEKEWDYKFLWEGNYWAENVHDYGELTLEAVSTVINKCANILKNFGVSKGKSVLLYLPKVIQLPIAVFACARIGAVFTIVDSSNTNVTELARIFEMIDSEIIITVDGFWMGEELKSSKLILDMAIEKFHSETTLRIPKVLIIRHTGPNPAIPEPTKEYVGRRPWYQLNVPFIEGRDFHWSKLMIDASAECEPEWLKAEDIVFKVVTKIQDVGWKIQPYNLGHTALLVKMLAKQLELGSRSPVWPVILSGDLLFVASLFAVSLTNAPLLLFEGSLEHPDPSRISMIIQKYKVEKLIITEDYVEYLINNPNYVKIWDISSLKLVYTCFNDKDLSEKCKKVIRKQLDRVKVVQFFI</sequence>
<dbReference type="EC" id="6.2.1.1" evidence="1"/>
<name>A0A914DLY4_9BILA</name>